<dbReference type="InterPro" id="IPR003607">
    <property type="entry name" value="HD/PDEase_dom"/>
</dbReference>
<evidence type="ECO:0000313" key="5">
    <source>
        <dbReference type="Proteomes" id="UP000233293"/>
    </source>
</evidence>
<proteinExistence type="predicted"/>
<dbReference type="CDD" id="cd00156">
    <property type="entry name" value="REC"/>
    <property type="match status" value="1"/>
</dbReference>
<dbReference type="CDD" id="cd00077">
    <property type="entry name" value="HDc"/>
    <property type="match status" value="1"/>
</dbReference>
<feature type="domain" description="Response regulatory" evidence="2">
    <location>
        <begin position="69"/>
        <end position="184"/>
    </location>
</feature>
<gene>
    <name evidence="4" type="ORF">CWS72_14255</name>
</gene>
<evidence type="ECO:0000259" key="3">
    <source>
        <dbReference type="PROSITE" id="PS51832"/>
    </source>
</evidence>
<dbReference type="Gene3D" id="1.10.3210.10">
    <property type="entry name" value="Hypothetical protein af1432"/>
    <property type="match status" value="1"/>
</dbReference>
<evidence type="ECO:0000256" key="1">
    <source>
        <dbReference type="PROSITE-ProRule" id="PRU00169"/>
    </source>
</evidence>
<dbReference type="SUPFAM" id="SSF52172">
    <property type="entry name" value="CheY-like"/>
    <property type="match status" value="1"/>
</dbReference>
<dbReference type="InterPro" id="IPR006675">
    <property type="entry name" value="HDIG_dom"/>
</dbReference>
<dbReference type="EMBL" id="PIUM01000016">
    <property type="protein sequence ID" value="PKU23840.1"/>
    <property type="molecule type" value="Genomic_DNA"/>
</dbReference>
<feature type="domain" description="HD-GYP" evidence="3">
    <location>
        <begin position="236"/>
        <end position="430"/>
    </location>
</feature>
<organism evidence="4 5">
    <name type="scientific">Telmatospirillum siberiense</name>
    <dbReference type="NCBI Taxonomy" id="382514"/>
    <lineage>
        <taxon>Bacteria</taxon>
        <taxon>Pseudomonadati</taxon>
        <taxon>Pseudomonadota</taxon>
        <taxon>Alphaproteobacteria</taxon>
        <taxon>Rhodospirillales</taxon>
        <taxon>Rhodospirillaceae</taxon>
        <taxon>Telmatospirillum</taxon>
    </lineage>
</organism>
<dbReference type="InterPro" id="IPR011006">
    <property type="entry name" value="CheY-like_superfamily"/>
</dbReference>
<comment type="caution">
    <text evidence="4">The sequence shown here is derived from an EMBL/GenBank/DDBJ whole genome shotgun (WGS) entry which is preliminary data.</text>
</comment>
<dbReference type="AlphaFoldDB" id="A0A2N3PTX5"/>
<dbReference type="GO" id="GO:0008081">
    <property type="term" value="F:phosphoric diester hydrolase activity"/>
    <property type="evidence" value="ECO:0007669"/>
    <property type="project" value="UniProtKB-ARBA"/>
</dbReference>
<dbReference type="Pfam" id="PF00072">
    <property type="entry name" value="Response_reg"/>
    <property type="match status" value="1"/>
</dbReference>
<dbReference type="NCBIfam" id="TIGR00277">
    <property type="entry name" value="HDIG"/>
    <property type="match status" value="1"/>
</dbReference>
<keyword evidence="5" id="KW-1185">Reference proteome</keyword>
<name>A0A2N3PTX5_9PROT</name>
<dbReference type="SMART" id="SM00448">
    <property type="entry name" value="REC"/>
    <property type="match status" value="1"/>
</dbReference>
<dbReference type="PANTHER" id="PTHR43155">
    <property type="entry name" value="CYCLIC DI-GMP PHOSPHODIESTERASE PA4108-RELATED"/>
    <property type="match status" value="1"/>
</dbReference>
<dbReference type="GO" id="GO:0000160">
    <property type="term" value="P:phosphorelay signal transduction system"/>
    <property type="evidence" value="ECO:0007669"/>
    <property type="project" value="InterPro"/>
</dbReference>
<evidence type="ECO:0000313" key="4">
    <source>
        <dbReference type="EMBL" id="PKU23840.1"/>
    </source>
</evidence>
<dbReference type="PROSITE" id="PS51832">
    <property type="entry name" value="HD_GYP"/>
    <property type="match status" value="1"/>
</dbReference>
<evidence type="ECO:0000259" key="2">
    <source>
        <dbReference type="PROSITE" id="PS50110"/>
    </source>
</evidence>
<protein>
    <submittedName>
        <fullName evidence="4">Two-component system response regulator</fullName>
    </submittedName>
</protein>
<dbReference type="InterPro" id="IPR001789">
    <property type="entry name" value="Sig_transdc_resp-reg_receiver"/>
</dbReference>
<dbReference type="PANTHER" id="PTHR43155:SF2">
    <property type="entry name" value="CYCLIC DI-GMP PHOSPHODIESTERASE PA4108"/>
    <property type="match status" value="1"/>
</dbReference>
<sequence>MLKGAGAKADGSLYRVRDINLRQHRARPVRAPFHPVPERVSIASGCSNSRYRVSKIVIGHRANKPEQRSVAIVDGNQRHREQLSDALLSFYTVHSYADSTNALMGLGVTRPGLVLIGEYVPPSSGINFLRAMRCERELGHTPVVFVSDNGDPDVLAGALAAGANDCIIKPYRRSAMVKTISAQLNTKVERSWKELPLVARNALQDTLTFYNSIADIYDQSLPIQYGAVAESCSALVDAVTTNQFSGILAGVREHDYITYAHSLTVATLLALFGHSIGLPRAQQILLASGGLLHDVGKISIRHSILNKVENLTEEEWEIIRSHVPAAVNFLRSSPEMPKGVVTIAAQHHERLDGSGYPRGLASGQLNELARMSAIVDIFSSMTDHRIYKPKMTAEAVLKTMTNDMAGQIDQDLLARFREVFLDTMRGKQMS</sequence>
<dbReference type="SUPFAM" id="SSF109604">
    <property type="entry name" value="HD-domain/PDEase-like"/>
    <property type="match status" value="1"/>
</dbReference>
<reference evidence="5" key="1">
    <citation type="submission" date="2017-12" db="EMBL/GenBank/DDBJ databases">
        <title>Draft genome sequence of Telmatospirillum siberiense 26-4b1T, an acidotolerant peatland alphaproteobacterium potentially involved in sulfur cycling.</title>
        <authorList>
            <person name="Hausmann B."/>
            <person name="Pjevac P."/>
            <person name="Schreck K."/>
            <person name="Herbold C.W."/>
            <person name="Daims H."/>
            <person name="Wagner M."/>
            <person name="Pester M."/>
            <person name="Loy A."/>
        </authorList>
    </citation>
    <scope>NUCLEOTIDE SEQUENCE [LARGE SCALE GENOMIC DNA]</scope>
    <source>
        <strain evidence="5">26-4b1</strain>
    </source>
</reference>
<dbReference type="Gene3D" id="3.40.50.2300">
    <property type="match status" value="1"/>
</dbReference>
<accession>A0A2N3PTX5</accession>
<dbReference type="Proteomes" id="UP000233293">
    <property type="component" value="Unassembled WGS sequence"/>
</dbReference>
<dbReference type="Pfam" id="PF13487">
    <property type="entry name" value="HD_5"/>
    <property type="match status" value="1"/>
</dbReference>
<dbReference type="PROSITE" id="PS50110">
    <property type="entry name" value="RESPONSE_REGULATORY"/>
    <property type="match status" value="1"/>
</dbReference>
<comment type="caution">
    <text evidence="1">Lacks conserved residue(s) required for the propagation of feature annotation.</text>
</comment>
<dbReference type="InterPro" id="IPR037522">
    <property type="entry name" value="HD_GYP_dom"/>
</dbReference>
<dbReference type="SMART" id="SM00471">
    <property type="entry name" value="HDc"/>
    <property type="match status" value="1"/>
</dbReference>